<dbReference type="PANTHER" id="PTHR42731">
    <property type="entry name" value="SLL1084 PROTEIN"/>
    <property type="match status" value="1"/>
</dbReference>
<evidence type="ECO:0000313" key="2">
    <source>
        <dbReference type="EMBL" id="PXF47779.1"/>
    </source>
</evidence>
<reference evidence="2 3" key="1">
    <citation type="journal article" date="2018" name="Mol. Biol. Evol.">
        <title>Analysis of the draft genome of the red seaweed Gracilariopsis chorda provides insights into genome size evolution in Rhodophyta.</title>
        <authorList>
            <person name="Lee J."/>
            <person name="Yang E.C."/>
            <person name="Graf L."/>
            <person name="Yang J.H."/>
            <person name="Qiu H."/>
            <person name="Zel Zion U."/>
            <person name="Chan C.X."/>
            <person name="Stephens T.G."/>
            <person name="Weber A.P.M."/>
            <person name="Boo G.H."/>
            <person name="Boo S.M."/>
            <person name="Kim K.M."/>
            <person name="Shin Y."/>
            <person name="Jung M."/>
            <person name="Lee S.J."/>
            <person name="Yim H.S."/>
            <person name="Lee J.H."/>
            <person name="Bhattacharya D."/>
            <person name="Yoon H.S."/>
        </authorList>
    </citation>
    <scope>NUCLEOTIDE SEQUENCE [LARGE SCALE GENOMIC DNA]</scope>
    <source>
        <strain evidence="2 3">SKKU-2015</strain>
        <tissue evidence="2">Whole body</tissue>
    </source>
</reference>
<dbReference type="PANTHER" id="PTHR42731:SF1">
    <property type="entry name" value="RADICAL SAM DOMAIN PROTEIN"/>
    <property type="match status" value="1"/>
</dbReference>
<dbReference type="SFLD" id="SFLDG01082">
    <property type="entry name" value="B12-binding_domain_containing"/>
    <property type="match status" value="1"/>
</dbReference>
<dbReference type="InterPro" id="IPR007197">
    <property type="entry name" value="rSAM"/>
</dbReference>
<dbReference type="EMBL" id="NBIV01000020">
    <property type="protein sequence ID" value="PXF47779.1"/>
    <property type="molecule type" value="Genomic_DNA"/>
</dbReference>
<dbReference type="InterPro" id="IPR045784">
    <property type="entry name" value="Radical_SAM_N2"/>
</dbReference>
<protein>
    <recommendedName>
        <fullName evidence="1">Radical SAM core domain-containing protein</fullName>
    </recommendedName>
</protein>
<dbReference type="GO" id="GO:0051536">
    <property type="term" value="F:iron-sulfur cluster binding"/>
    <property type="evidence" value="ECO:0007669"/>
    <property type="project" value="InterPro"/>
</dbReference>
<dbReference type="Pfam" id="PF10105">
    <property type="entry name" value="DUF2344"/>
    <property type="match status" value="1"/>
</dbReference>
<dbReference type="Pfam" id="PF04055">
    <property type="entry name" value="Radical_SAM"/>
    <property type="match status" value="1"/>
</dbReference>
<dbReference type="NCBIfam" id="TIGR03936">
    <property type="entry name" value="sam_1_link_chp"/>
    <property type="match status" value="1"/>
</dbReference>
<dbReference type="OrthoDB" id="3846at2759"/>
<comment type="caution">
    <text evidence="2">The sequence shown here is derived from an EMBL/GenBank/DDBJ whole genome shotgun (WGS) entry which is preliminary data.</text>
</comment>
<dbReference type="InterPro" id="IPR023404">
    <property type="entry name" value="rSAM_horseshoe"/>
</dbReference>
<dbReference type="Gene3D" id="3.80.30.20">
    <property type="entry name" value="tm_1862 like domain"/>
    <property type="match status" value="1"/>
</dbReference>
<feature type="domain" description="Radical SAM core" evidence="1">
    <location>
        <begin position="324"/>
        <end position="565"/>
    </location>
</feature>
<dbReference type="NCBIfam" id="TIGR03960">
    <property type="entry name" value="rSAM_fuse_unch"/>
    <property type="match status" value="1"/>
</dbReference>
<dbReference type="InterPro" id="IPR023862">
    <property type="entry name" value="CHP03960_rSAM"/>
</dbReference>
<organism evidence="2 3">
    <name type="scientific">Gracilariopsis chorda</name>
    <dbReference type="NCBI Taxonomy" id="448386"/>
    <lineage>
        <taxon>Eukaryota</taxon>
        <taxon>Rhodophyta</taxon>
        <taxon>Florideophyceae</taxon>
        <taxon>Rhodymeniophycidae</taxon>
        <taxon>Gracilariales</taxon>
        <taxon>Gracilariaceae</taxon>
        <taxon>Gracilariopsis</taxon>
    </lineage>
</organism>
<dbReference type="Proteomes" id="UP000247409">
    <property type="component" value="Unassembled WGS sequence"/>
</dbReference>
<dbReference type="InterPro" id="IPR006638">
    <property type="entry name" value="Elp3/MiaA/NifB-like_rSAM"/>
</dbReference>
<dbReference type="SUPFAM" id="SSF102114">
    <property type="entry name" value="Radical SAM enzymes"/>
    <property type="match status" value="1"/>
</dbReference>
<name>A0A2V3J0A5_9FLOR</name>
<dbReference type="PROSITE" id="PS51918">
    <property type="entry name" value="RADICAL_SAM"/>
    <property type="match status" value="1"/>
</dbReference>
<sequence>MSFVTYSKPSWLSRSLHPQLNDSNSCRRLPRRWRYSAVVSTPGVEVSSTESADEYKNSSNSYSDEWESLKSIIPFHEIRNISKPGQYLGNEFGAIRKPWDSVKLRFCLAYPDLYSIGMSSTGHIVLYGCLNEHPDLLCDRSYLPAPDMQSILRKHDIPLFAVESKRPLSSFDVIGMSLMYELGATNCVKVMEQANIPLTWTARDTAPTLREGPPLIFAGGLTITANPEPYADFFDFMSIGDGEDMLPEIGECIVRATEEKPDITREEMLLKLANEVSGVYVPRFYSSHSSGAVYPVRPDVPKKVQKRNSLPQPWRATQLVPLTDPVHDRLTVEVRRGCTRGCRFCLPGMVQRPARDVSPEDVIKTVKEGVKGTGYNEFSLLSLSCSDWLSLPSVGIQLKNELKSQEESINLTLGSQRVDRFDEHIVDVVSGIRKAGLTFAPEAGTQRMRDVINKGLTNEDLLRGVKLAYDSGYQNVKLYFMINLPSETDDDVMGIADTIKWLQRKCRTPGRRRLSITTTISTFTPKSWTPFQWHSTSIEEVKRKQRMLKHAFRNTRDVKLSMTDPMLSAMEDFIGRGDRRLGKVIRRAHELGAGMDAWWENMKEAYDAWCQAIAEAGLEWKYRRQEQGEWNIVDTDREEIRGPRGWYETVRSGNLDRKTLLPKESVDDQGFTTSSPLDRPLPWDHIDTGLDKGWLRDELMRALTETLTPDCAFTECSSCGVCGDTMGNNITIPAPDVPAFDGLYRPSTASVQRLRMTFEKRGAVALASHLDLARMLDRLLRRASIPISFTGGFHPQPRIINAAALPFGSTAGGEVVDFILRHKFDVSRFWKEVDSRLPGGMRVLEAKEVPVKSPPLSMLMRAAQYVVALDIEDDAPTDWSEVVTMVQNSGPVIVEKVSKKGHKTERNLRGMLQSINIATTEEAAPVLEHVGVSNWPSQAGVITCVLELRNEGALSPDALVDMINIVMGTSRYQLLHSHRARIIFAEGDTSTVS</sequence>
<proteinExistence type="predicted"/>
<evidence type="ECO:0000313" key="3">
    <source>
        <dbReference type="Proteomes" id="UP000247409"/>
    </source>
</evidence>
<keyword evidence="3" id="KW-1185">Reference proteome</keyword>
<accession>A0A2V3J0A5</accession>
<dbReference type="SMART" id="SM00729">
    <property type="entry name" value="Elp3"/>
    <property type="match status" value="1"/>
</dbReference>
<dbReference type="AlphaFoldDB" id="A0A2V3J0A5"/>
<dbReference type="InterPro" id="IPR018768">
    <property type="entry name" value="DUF2344"/>
</dbReference>
<gene>
    <name evidence="2" type="ORF">BWQ96_02461</name>
</gene>
<dbReference type="STRING" id="448386.A0A2V3J0A5"/>
<dbReference type="SFLD" id="SFLDS00029">
    <property type="entry name" value="Radical_SAM"/>
    <property type="match status" value="1"/>
</dbReference>
<dbReference type="InterPro" id="IPR058240">
    <property type="entry name" value="rSAM_sf"/>
</dbReference>
<dbReference type="GO" id="GO:0003824">
    <property type="term" value="F:catalytic activity"/>
    <property type="evidence" value="ECO:0007669"/>
    <property type="project" value="InterPro"/>
</dbReference>
<evidence type="ECO:0000259" key="1">
    <source>
        <dbReference type="PROSITE" id="PS51918"/>
    </source>
</evidence>
<dbReference type="Pfam" id="PF19864">
    <property type="entry name" value="Radical_SAM_N2"/>
    <property type="match status" value="1"/>
</dbReference>